<sequence>MGAAAGTDALITVDTVARSECEATCWHPRGRYPDVGTRVAGPETPGAARRDAVTPGSAAYGDNGTVGLAGTRPSGRISRHRAQSPAGSNERAGGRAAPLTVVPQKRTVAKVPAGRKPQRAYARRATVL</sequence>
<dbReference type="AlphaFoldDB" id="A0A8J3B2T3"/>
<feature type="region of interest" description="Disordered" evidence="1">
    <location>
        <begin position="32"/>
        <end position="128"/>
    </location>
</feature>
<reference evidence="2" key="1">
    <citation type="journal article" date="2014" name="Int. J. Syst. Evol. Microbiol.">
        <title>Complete genome sequence of Corynebacterium casei LMG S-19264T (=DSM 44701T), isolated from a smear-ripened cheese.</title>
        <authorList>
            <consortium name="US DOE Joint Genome Institute (JGI-PGF)"/>
            <person name="Walter F."/>
            <person name="Albersmeier A."/>
            <person name="Kalinowski J."/>
            <person name="Ruckert C."/>
        </authorList>
    </citation>
    <scope>NUCLEOTIDE SEQUENCE</scope>
    <source>
        <strain evidence="2">JCM 3090</strain>
    </source>
</reference>
<gene>
    <name evidence="2" type="ORF">GCM10010123_03700</name>
</gene>
<proteinExistence type="predicted"/>
<name>A0A8J3B2T3_9ACTN</name>
<dbReference type="Proteomes" id="UP000649739">
    <property type="component" value="Unassembled WGS sequence"/>
</dbReference>
<reference evidence="2" key="2">
    <citation type="submission" date="2020-09" db="EMBL/GenBank/DDBJ databases">
        <authorList>
            <person name="Sun Q."/>
            <person name="Ohkuma M."/>
        </authorList>
    </citation>
    <scope>NUCLEOTIDE SEQUENCE</scope>
    <source>
        <strain evidence="2">JCM 3090</strain>
    </source>
</reference>
<evidence type="ECO:0000313" key="2">
    <source>
        <dbReference type="EMBL" id="GGJ76954.1"/>
    </source>
</evidence>
<comment type="caution">
    <text evidence="2">The sequence shown here is derived from an EMBL/GenBank/DDBJ whole genome shotgun (WGS) entry which is preliminary data.</text>
</comment>
<accession>A0A8J3B2T3</accession>
<protein>
    <submittedName>
        <fullName evidence="2">Uncharacterized protein</fullName>
    </submittedName>
</protein>
<evidence type="ECO:0000256" key="1">
    <source>
        <dbReference type="SAM" id="MobiDB-lite"/>
    </source>
</evidence>
<organism evidence="2 3">
    <name type="scientific">Pilimelia anulata</name>
    <dbReference type="NCBI Taxonomy" id="53371"/>
    <lineage>
        <taxon>Bacteria</taxon>
        <taxon>Bacillati</taxon>
        <taxon>Actinomycetota</taxon>
        <taxon>Actinomycetes</taxon>
        <taxon>Micromonosporales</taxon>
        <taxon>Micromonosporaceae</taxon>
        <taxon>Pilimelia</taxon>
    </lineage>
</organism>
<dbReference type="EMBL" id="BMQB01000001">
    <property type="protein sequence ID" value="GGJ76954.1"/>
    <property type="molecule type" value="Genomic_DNA"/>
</dbReference>
<keyword evidence="3" id="KW-1185">Reference proteome</keyword>
<evidence type="ECO:0000313" key="3">
    <source>
        <dbReference type="Proteomes" id="UP000649739"/>
    </source>
</evidence>